<name>A0A9D4RP89_DREPO</name>
<reference evidence="1" key="2">
    <citation type="submission" date="2020-11" db="EMBL/GenBank/DDBJ databases">
        <authorList>
            <person name="McCartney M.A."/>
            <person name="Auch B."/>
            <person name="Kono T."/>
            <person name="Mallez S."/>
            <person name="Becker A."/>
            <person name="Gohl D.M."/>
            <person name="Silverstein K.A.T."/>
            <person name="Koren S."/>
            <person name="Bechman K.B."/>
            <person name="Herman A."/>
            <person name="Abrahante J.E."/>
            <person name="Garbe J."/>
        </authorList>
    </citation>
    <scope>NUCLEOTIDE SEQUENCE</scope>
    <source>
        <strain evidence="1">Duluth1</strain>
        <tissue evidence="1">Whole animal</tissue>
    </source>
</reference>
<evidence type="ECO:0000313" key="2">
    <source>
        <dbReference type="Proteomes" id="UP000828390"/>
    </source>
</evidence>
<evidence type="ECO:0000313" key="1">
    <source>
        <dbReference type="EMBL" id="KAH3873615.1"/>
    </source>
</evidence>
<proteinExistence type="predicted"/>
<dbReference type="Proteomes" id="UP000828390">
    <property type="component" value="Unassembled WGS sequence"/>
</dbReference>
<sequence>MEFKGCHRGGCQGLSLRGKTGRSRKWCLPNDRKQWCLRTDREFKGFNCGIVEMVKGCHRGVVEMVNGCHRGGGQGLSASGKINGYGLVVTGCHCGVVEIVRGCHCGLVEMVNGCHRGGGQGLSPLGSRNSVCGCHHGSCHHVVVEMGCHRGFLSSDREKKSFPGLSSWGSRNVFQRGGFQRGGGHGLSPYGRRNLKGFHRGMSMVVTVTEVNGFHRGGVEGLPPWGRRNGVCLVTERVVKGCHNWGCHCGVVEMLGMMERSSVATYREKLCLPTTGCNHGVIGGQGLSPWGMTKRSRKSLPNDREVKGCQRGGCQSGWKWCLTNDREKTDLRCPSNVYDRVYRLCQSQRDCNLNELQANLPQFTCKMYINVYMDHICIEVLTNPGFPGNHDWLPSTCYWAIYSDRDRGEEVVRIPWRELTFVILSTCSYVLEGMPICDTQYLQMRACH</sequence>
<dbReference type="AlphaFoldDB" id="A0A9D4RP89"/>
<organism evidence="1 2">
    <name type="scientific">Dreissena polymorpha</name>
    <name type="common">Zebra mussel</name>
    <name type="synonym">Mytilus polymorpha</name>
    <dbReference type="NCBI Taxonomy" id="45954"/>
    <lineage>
        <taxon>Eukaryota</taxon>
        <taxon>Metazoa</taxon>
        <taxon>Spiralia</taxon>
        <taxon>Lophotrochozoa</taxon>
        <taxon>Mollusca</taxon>
        <taxon>Bivalvia</taxon>
        <taxon>Autobranchia</taxon>
        <taxon>Heteroconchia</taxon>
        <taxon>Euheterodonta</taxon>
        <taxon>Imparidentia</taxon>
        <taxon>Neoheterodontei</taxon>
        <taxon>Myida</taxon>
        <taxon>Dreissenoidea</taxon>
        <taxon>Dreissenidae</taxon>
        <taxon>Dreissena</taxon>
    </lineage>
</organism>
<reference evidence="1" key="1">
    <citation type="journal article" date="2019" name="bioRxiv">
        <title>The Genome of the Zebra Mussel, Dreissena polymorpha: A Resource for Invasive Species Research.</title>
        <authorList>
            <person name="McCartney M.A."/>
            <person name="Auch B."/>
            <person name="Kono T."/>
            <person name="Mallez S."/>
            <person name="Zhang Y."/>
            <person name="Obille A."/>
            <person name="Becker A."/>
            <person name="Abrahante J.E."/>
            <person name="Garbe J."/>
            <person name="Badalamenti J.P."/>
            <person name="Herman A."/>
            <person name="Mangelson H."/>
            <person name="Liachko I."/>
            <person name="Sullivan S."/>
            <person name="Sone E.D."/>
            <person name="Koren S."/>
            <person name="Silverstein K.A.T."/>
            <person name="Beckman K.B."/>
            <person name="Gohl D.M."/>
        </authorList>
    </citation>
    <scope>NUCLEOTIDE SEQUENCE</scope>
    <source>
        <strain evidence="1">Duluth1</strain>
        <tissue evidence="1">Whole animal</tissue>
    </source>
</reference>
<gene>
    <name evidence="1" type="ORF">DPMN_036853</name>
</gene>
<dbReference type="EMBL" id="JAIWYP010000002">
    <property type="protein sequence ID" value="KAH3873615.1"/>
    <property type="molecule type" value="Genomic_DNA"/>
</dbReference>
<keyword evidence="2" id="KW-1185">Reference proteome</keyword>
<protein>
    <submittedName>
        <fullName evidence="1">Uncharacterized protein</fullName>
    </submittedName>
</protein>
<comment type="caution">
    <text evidence="1">The sequence shown here is derived from an EMBL/GenBank/DDBJ whole genome shotgun (WGS) entry which is preliminary data.</text>
</comment>
<accession>A0A9D4RP89</accession>